<dbReference type="Proteomes" id="UP001162891">
    <property type="component" value="Chromosome"/>
</dbReference>
<accession>A0ABM7X2H3</accession>
<gene>
    <name evidence="2" type="ORF">AMOR_49800</name>
</gene>
<reference evidence="3" key="1">
    <citation type="journal article" date="2022" name="Int. J. Syst. Evol. Microbiol.">
        <title>Anaeromyxobacter oryzae sp. nov., Anaeromyxobacter diazotrophicus sp. nov. and Anaeromyxobacter paludicola sp. nov., isolated from paddy soils.</title>
        <authorList>
            <person name="Itoh H."/>
            <person name="Xu Z."/>
            <person name="Mise K."/>
            <person name="Masuda Y."/>
            <person name="Ushijima N."/>
            <person name="Hayakawa C."/>
            <person name="Shiratori Y."/>
            <person name="Senoo K."/>
        </authorList>
    </citation>
    <scope>NUCLEOTIDE SEQUENCE [LARGE SCALE GENOMIC DNA]</scope>
    <source>
        <strain evidence="3">Red232</strain>
    </source>
</reference>
<feature type="region of interest" description="Disordered" evidence="1">
    <location>
        <begin position="30"/>
        <end position="132"/>
    </location>
</feature>
<feature type="compositionally biased region" description="Pro residues" evidence="1">
    <location>
        <begin position="67"/>
        <end position="81"/>
    </location>
</feature>
<evidence type="ECO:0000313" key="3">
    <source>
        <dbReference type="Proteomes" id="UP001162891"/>
    </source>
</evidence>
<organism evidence="2 3">
    <name type="scientific">Anaeromyxobacter oryzae</name>
    <dbReference type="NCBI Taxonomy" id="2918170"/>
    <lineage>
        <taxon>Bacteria</taxon>
        <taxon>Pseudomonadati</taxon>
        <taxon>Myxococcota</taxon>
        <taxon>Myxococcia</taxon>
        <taxon>Myxococcales</taxon>
        <taxon>Cystobacterineae</taxon>
        <taxon>Anaeromyxobacteraceae</taxon>
        <taxon>Anaeromyxobacter</taxon>
    </lineage>
</organism>
<protein>
    <submittedName>
        <fullName evidence="2">Uncharacterized protein</fullName>
    </submittedName>
</protein>
<dbReference type="RefSeq" id="WP_248355212.1">
    <property type="nucleotide sequence ID" value="NZ_AP025591.1"/>
</dbReference>
<feature type="compositionally biased region" description="Low complexity" evidence="1">
    <location>
        <begin position="32"/>
        <end position="46"/>
    </location>
</feature>
<proteinExistence type="predicted"/>
<dbReference type="EMBL" id="AP025591">
    <property type="protein sequence ID" value="BDG05984.1"/>
    <property type="molecule type" value="Genomic_DNA"/>
</dbReference>
<feature type="compositionally biased region" description="Low complexity" evidence="1">
    <location>
        <begin position="82"/>
        <end position="95"/>
    </location>
</feature>
<evidence type="ECO:0000313" key="2">
    <source>
        <dbReference type="EMBL" id="BDG05984.1"/>
    </source>
</evidence>
<feature type="compositionally biased region" description="Basic and acidic residues" evidence="1">
    <location>
        <begin position="100"/>
        <end position="115"/>
    </location>
</feature>
<sequence length="132" mass="13887">MRRLVIVGAGAIFLFSGVCILIIAIATDPDRSAAPVAPVRTRAAVSDGPLQHAPPDVATSGGLAPIPTYPVPAAYPPPAAPPDAASPADGSPLPAYQAERAVDPATYRDRRRAEMLDSLNRRRARQRTPDDE</sequence>
<name>A0ABM7X2H3_9BACT</name>
<keyword evidence="3" id="KW-1185">Reference proteome</keyword>
<evidence type="ECO:0000256" key="1">
    <source>
        <dbReference type="SAM" id="MobiDB-lite"/>
    </source>
</evidence>